<evidence type="ECO:0000259" key="2">
    <source>
        <dbReference type="Pfam" id="PF23741"/>
    </source>
</evidence>
<dbReference type="EMBL" id="VJMH01007481">
    <property type="protein sequence ID" value="KAF0682849.1"/>
    <property type="molecule type" value="Genomic_DNA"/>
</dbReference>
<gene>
    <name evidence="3" type="ORF">As57867_024958</name>
</gene>
<keyword evidence="1" id="KW-1133">Transmembrane helix</keyword>
<sequence>MFDLNQPRRRWFPVIVLAVIATCVVVQLKFWSVDMPLLLRVQDRAPLDPNAPFLRASVVYFPIDKVDEAEDQLRWSHRAWSMMLASQPPSWRTDFVIFSEADLDIFNELNCTRALRETAADASKCIVVHYTTVRTADFGYAGADPINVVAMDSPATALYDYLLRTDIDTMVTPAFATWRPSQLTTGIDGA</sequence>
<organism evidence="3">
    <name type="scientific">Aphanomyces stellatus</name>
    <dbReference type="NCBI Taxonomy" id="120398"/>
    <lineage>
        <taxon>Eukaryota</taxon>
        <taxon>Sar</taxon>
        <taxon>Stramenopiles</taxon>
        <taxon>Oomycota</taxon>
        <taxon>Saprolegniomycetes</taxon>
        <taxon>Saprolegniales</taxon>
        <taxon>Verrucalvaceae</taxon>
        <taxon>Aphanomyces</taxon>
    </lineage>
</organism>
<reference evidence="3" key="1">
    <citation type="submission" date="2019-06" db="EMBL/GenBank/DDBJ databases">
        <title>Genomics analysis of Aphanomyces spp. identifies a new class of oomycete effector associated with host adaptation.</title>
        <authorList>
            <person name="Gaulin E."/>
        </authorList>
    </citation>
    <scope>NUCLEOTIDE SEQUENCE</scope>
    <source>
        <strain evidence="3">CBS 578.67</strain>
    </source>
</reference>
<proteinExistence type="predicted"/>
<feature type="non-terminal residue" evidence="3">
    <location>
        <position position="190"/>
    </location>
</feature>
<feature type="transmembrane region" description="Helical" evidence="1">
    <location>
        <begin position="12"/>
        <end position="31"/>
    </location>
</feature>
<dbReference type="Pfam" id="PF23741">
    <property type="entry name" value="DUF7164"/>
    <property type="match status" value="1"/>
</dbReference>
<name>A0A6A4XEZ6_9STRA</name>
<accession>A0A6A4XEZ6</accession>
<keyword evidence="1" id="KW-0812">Transmembrane</keyword>
<dbReference type="AlphaFoldDB" id="A0A6A4XEZ6"/>
<evidence type="ECO:0000313" key="3">
    <source>
        <dbReference type="EMBL" id="KAF0682849.1"/>
    </source>
</evidence>
<dbReference type="InterPro" id="IPR055588">
    <property type="entry name" value="DUF7164"/>
</dbReference>
<evidence type="ECO:0000256" key="1">
    <source>
        <dbReference type="SAM" id="Phobius"/>
    </source>
</evidence>
<keyword evidence="1" id="KW-0472">Membrane</keyword>
<feature type="domain" description="DUF7164" evidence="2">
    <location>
        <begin position="54"/>
        <end position="186"/>
    </location>
</feature>
<protein>
    <recommendedName>
        <fullName evidence="2">DUF7164 domain-containing protein</fullName>
    </recommendedName>
</protein>
<comment type="caution">
    <text evidence="3">The sequence shown here is derived from an EMBL/GenBank/DDBJ whole genome shotgun (WGS) entry which is preliminary data.</text>
</comment>
<dbReference type="OrthoDB" id="330499at2759"/>